<protein>
    <submittedName>
        <fullName evidence="2">Uncharacterized protein</fullName>
    </submittedName>
</protein>
<proteinExistence type="predicted"/>
<evidence type="ECO:0000313" key="2">
    <source>
        <dbReference type="EnsemblMetazoa" id="Aqu2.1.13173_001"/>
    </source>
</evidence>
<dbReference type="EnsemblMetazoa" id="Aqu2.1.13173_001">
    <property type="protein sequence ID" value="Aqu2.1.13173_001"/>
    <property type="gene ID" value="Aqu2.1.13173"/>
</dbReference>
<name>A0A1X7TEW6_AMPQE</name>
<sequence length="26" mass="2930">MTQEHLLPSVQQPYTLPPAHSPSSFH</sequence>
<evidence type="ECO:0000256" key="1">
    <source>
        <dbReference type="SAM" id="MobiDB-lite"/>
    </source>
</evidence>
<dbReference type="InParanoid" id="A0A1X7TEW6"/>
<reference evidence="2" key="1">
    <citation type="submission" date="2017-05" db="UniProtKB">
        <authorList>
            <consortium name="EnsemblMetazoa"/>
        </authorList>
    </citation>
    <scope>IDENTIFICATION</scope>
</reference>
<dbReference type="AlphaFoldDB" id="A0A1X7TEW6"/>
<feature type="compositionally biased region" description="Polar residues" evidence="1">
    <location>
        <begin position="1"/>
        <end position="14"/>
    </location>
</feature>
<organism evidence="2">
    <name type="scientific">Amphimedon queenslandica</name>
    <name type="common">Sponge</name>
    <dbReference type="NCBI Taxonomy" id="400682"/>
    <lineage>
        <taxon>Eukaryota</taxon>
        <taxon>Metazoa</taxon>
        <taxon>Porifera</taxon>
        <taxon>Demospongiae</taxon>
        <taxon>Heteroscleromorpha</taxon>
        <taxon>Haplosclerida</taxon>
        <taxon>Niphatidae</taxon>
        <taxon>Amphimedon</taxon>
    </lineage>
</organism>
<feature type="region of interest" description="Disordered" evidence="1">
    <location>
        <begin position="1"/>
        <end position="26"/>
    </location>
</feature>
<accession>A0A1X7TEW6</accession>